<proteinExistence type="predicted"/>
<evidence type="ECO:0000256" key="1">
    <source>
        <dbReference type="SAM" id="MobiDB-lite"/>
    </source>
</evidence>
<dbReference type="InParanoid" id="A0A251TCF7"/>
<feature type="domain" description="DUF4283" evidence="2">
    <location>
        <begin position="222"/>
        <end position="302"/>
    </location>
</feature>
<dbReference type="InterPro" id="IPR040256">
    <property type="entry name" value="At4g02000-like"/>
</dbReference>
<name>A0A251TCF7_HELAN</name>
<evidence type="ECO:0000259" key="2">
    <source>
        <dbReference type="Pfam" id="PF14111"/>
    </source>
</evidence>
<sequence>MHYLINFIYTLGNLKDIIYNIYPTKTKKISYIPNLNEFLLNELYNHFLLYDLFNPIFYLDRRIRSIDGKPFEPRQTSQIPTVSEVGNKKVRFMLPLNDTDYVLGCSDSPDEDYAVVFDKRKVSFVLPLNDVSPARVRKQEQGDNARVQQHLYADVVLNKQVEQRGPKKVGNPNQNQSEDESARKANDAAKQVPKVNFRTLNSDASLDGVDVVLLIDSVRQVNNRLANTLYGYFLGDRIAYPVVEYFVRTNWKKHGLLKTMMNSNGFFFFKFEDRKGMDAVLEGGPWMIRNKPMFLNIWSPTNTLKKEESKKVAVWVKLHDVPLVAYSDDGLSMLASKIGSPVRLDLYTIDMCNEAWGRSSYARALIEISADQDLKGTITMAIPELDGNKYVMETIRVEYEWEPPRCAHCCVFGHESEECPKRIGSTSKPPTNRPKVDEDGFTEVQVKKSAKKNGFQVNNQKPKFEYRPVDRKKKAVASQQVSTSHKIQTHNPFSALDYVGGRGGSTQGRNKGGRQIHVDLDEEEVEVVYDETYESMNSGTYPSSSRTGASTSSTKFSNGYVEFILTTCTYLRLL</sequence>
<dbReference type="EMBL" id="CM007900">
    <property type="protein sequence ID" value="OTG08266.1"/>
    <property type="molecule type" value="Genomic_DNA"/>
</dbReference>
<dbReference type="PANTHER" id="PTHR31286">
    <property type="entry name" value="GLYCINE-RICH CELL WALL STRUCTURAL PROTEIN 1.8-LIKE"/>
    <property type="match status" value="1"/>
</dbReference>
<protein>
    <submittedName>
        <fullName evidence="3">Putative zinc knuckle CX2CX4HX4C</fullName>
    </submittedName>
</protein>
<gene>
    <name evidence="3" type="ORF">HannXRQ_Chr11g0339761</name>
</gene>
<dbReference type="STRING" id="4232.A0A251TCF7"/>
<evidence type="ECO:0000313" key="3">
    <source>
        <dbReference type="EMBL" id="OTG08266.1"/>
    </source>
</evidence>
<accession>A0A251TCF7</accession>
<dbReference type="Pfam" id="PF14111">
    <property type="entry name" value="DUF4283"/>
    <property type="match status" value="1"/>
</dbReference>
<keyword evidence="4" id="KW-1185">Reference proteome</keyword>
<evidence type="ECO:0000313" key="4">
    <source>
        <dbReference type="Proteomes" id="UP000215914"/>
    </source>
</evidence>
<dbReference type="PANTHER" id="PTHR31286:SF99">
    <property type="entry name" value="DUF4283 DOMAIN-CONTAINING PROTEIN"/>
    <property type="match status" value="1"/>
</dbReference>
<dbReference type="Proteomes" id="UP000215914">
    <property type="component" value="Chromosome 11"/>
</dbReference>
<organism evidence="3 4">
    <name type="scientific">Helianthus annuus</name>
    <name type="common">Common sunflower</name>
    <dbReference type="NCBI Taxonomy" id="4232"/>
    <lineage>
        <taxon>Eukaryota</taxon>
        <taxon>Viridiplantae</taxon>
        <taxon>Streptophyta</taxon>
        <taxon>Embryophyta</taxon>
        <taxon>Tracheophyta</taxon>
        <taxon>Spermatophyta</taxon>
        <taxon>Magnoliopsida</taxon>
        <taxon>eudicotyledons</taxon>
        <taxon>Gunneridae</taxon>
        <taxon>Pentapetalae</taxon>
        <taxon>asterids</taxon>
        <taxon>campanulids</taxon>
        <taxon>Asterales</taxon>
        <taxon>Asteraceae</taxon>
        <taxon>Asteroideae</taxon>
        <taxon>Heliantheae alliance</taxon>
        <taxon>Heliantheae</taxon>
        <taxon>Helianthus</taxon>
    </lineage>
</organism>
<dbReference type="OMA" id="VEYEWEP"/>
<feature type="region of interest" description="Disordered" evidence="1">
    <location>
        <begin position="162"/>
        <end position="189"/>
    </location>
</feature>
<reference evidence="4" key="1">
    <citation type="journal article" date="2017" name="Nature">
        <title>The sunflower genome provides insights into oil metabolism, flowering and Asterid evolution.</title>
        <authorList>
            <person name="Badouin H."/>
            <person name="Gouzy J."/>
            <person name="Grassa C.J."/>
            <person name="Murat F."/>
            <person name="Staton S.E."/>
            <person name="Cottret L."/>
            <person name="Lelandais-Briere C."/>
            <person name="Owens G.L."/>
            <person name="Carrere S."/>
            <person name="Mayjonade B."/>
            <person name="Legrand L."/>
            <person name="Gill N."/>
            <person name="Kane N.C."/>
            <person name="Bowers J.E."/>
            <person name="Hubner S."/>
            <person name="Bellec A."/>
            <person name="Berard A."/>
            <person name="Berges H."/>
            <person name="Blanchet N."/>
            <person name="Boniface M.C."/>
            <person name="Brunel D."/>
            <person name="Catrice O."/>
            <person name="Chaidir N."/>
            <person name="Claudel C."/>
            <person name="Donnadieu C."/>
            <person name="Faraut T."/>
            <person name="Fievet G."/>
            <person name="Helmstetter N."/>
            <person name="King M."/>
            <person name="Knapp S.J."/>
            <person name="Lai Z."/>
            <person name="Le Paslier M.C."/>
            <person name="Lippi Y."/>
            <person name="Lorenzon L."/>
            <person name="Mandel J.R."/>
            <person name="Marage G."/>
            <person name="Marchand G."/>
            <person name="Marquand E."/>
            <person name="Bret-Mestries E."/>
            <person name="Morien E."/>
            <person name="Nambeesan S."/>
            <person name="Nguyen T."/>
            <person name="Pegot-Espagnet P."/>
            <person name="Pouilly N."/>
            <person name="Raftis F."/>
            <person name="Sallet E."/>
            <person name="Schiex T."/>
            <person name="Thomas J."/>
            <person name="Vandecasteele C."/>
            <person name="Vares D."/>
            <person name="Vear F."/>
            <person name="Vautrin S."/>
            <person name="Crespi M."/>
            <person name="Mangin B."/>
            <person name="Burke J.M."/>
            <person name="Salse J."/>
            <person name="Munos S."/>
            <person name="Vincourt P."/>
            <person name="Rieseberg L.H."/>
            <person name="Langlade N.B."/>
        </authorList>
    </citation>
    <scope>NUCLEOTIDE SEQUENCE [LARGE SCALE GENOMIC DNA]</scope>
    <source>
        <strain evidence="4">cv. SF193</strain>
    </source>
</reference>
<dbReference type="AlphaFoldDB" id="A0A251TCF7"/>
<dbReference type="InterPro" id="IPR025558">
    <property type="entry name" value="DUF4283"/>
</dbReference>